<reference evidence="7" key="2">
    <citation type="submission" date="2021-12" db="EMBL/GenBank/DDBJ databases">
        <title>Resequencing data analysis of finger millet.</title>
        <authorList>
            <person name="Hatakeyama M."/>
            <person name="Aluri S."/>
            <person name="Balachadran M.T."/>
            <person name="Sivarajan S.R."/>
            <person name="Poveda L."/>
            <person name="Shimizu-Inatsugi R."/>
            <person name="Schlapbach R."/>
            <person name="Sreeman S.M."/>
            <person name="Shimizu K.K."/>
        </authorList>
    </citation>
    <scope>NUCLEOTIDE SEQUENCE</scope>
</reference>
<dbReference type="GO" id="GO:0001786">
    <property type="term" value="F:phosphatidylserine binding"/>
    <property type="evidence" value="ECO:0007669"/>
    <property type="project" value="TreeGrafter"/>
</dbReference>
<evidence type="ECO:0000313" key="8">
    <source>
        <dbReference type="Proteomes" id="UP001054889"/>
    </source>
</evidence>
<dbReference type="Gene3D" id="1.10.220.10">
    <property type="entry name" value="Annexin"/>
    <property type="match status" value="4"/>
</dbReference>
<dbReference type="PANTHER" id="PTHR10502">
    <property type="entry name" value="ANNEXIN"/>
    <property type="match status" value="1"/>
</dbReference>
<protein>
    <recommendedName>
        <fullName evidence="9">Annexin</fullName>
    </recommendedName>
</protein>
<dbReference type="InterPro" id="IPR001464">
    <property type="entry name" value="Annexin"/>
</dbReference>
<evidence type="ECO:0008006" key="9">
    <source>
        <dbReference type="Google" id="ProtNLM"/>
    </source>
</evidence>
<dbReference type="SUPFAM" id="SSF47874">
    <property type="entry name" value="Annexin"/>
    <property type="match status" value="1"/>
</dbReference>
<reference evidence="7" key="1">
    <citation type="journal article" date="2018" name="DNA Res.">
        <title>Multiple hybrid de novo genome assembly of finger millet, an orphan allotetraploid crop.</title>
        <authorList>
            <person name="Hatakeyama M."/>
            <person name="Aluri S."/>
            <person name="Balachadran M.T."/>
            <person name="Sivarajan S.R."/>
            <person name="Patrignani A."/>
            <person name="Gruter S."/>
            <person name="Poveda L."/>
            <person name="Shimizu-Inatsugi R."/>
            <person name="Baeten J."/>
            <person name="Francoijs K.J."/>
            <person name="Nataraja K.N."/>
            <person name="Reddy Y.A.N."/>
            <person name="Phadnis S."/>
            <person name="Ravikumar R.L."/>
            <person name="Schlapbach R."/>
            <person name="Sreeman S.M."/>
            <person name="Shimizu K.K."/>
        </authorList>
    </citation>
    <scope>NUCLEOTIDE SEQUENCE</scope>
</reference>
<dbReference type="GO" id="GO:0005509">
    <property type="term" value="F:calcium ion binding"/>
    <property type="evidence" value="ECO:0007669"/>
    <property type="project" value="InterPro"/>
</dbReference>
<dbReference type="InterPro" id="IPR009118">
    <property type="entry name" value="AnnexinD_plant"/>
</dbReference>
<feature type="binding site" evidence="6">
    <location>
        <position position="24"/>
    </location>
    <ligand>
        <name>Ca(2+)</name>
        <dbReference type="ChEBI" id="CHEBI:29108"/>
        <label>1</label>
    </ligand>
</feature>
<dbReference type="SMART" id="SM00335">
    <property type="entry name" value="ANX"/>
    <property type="match status" value="4"/>
</dbReference>
<feature type="binding site" evidence="6">
    <location>
        <position position="28"/>
    </location>
    <ligand>
        <name>Ca(2+)</name>
        <dbReference type="ChEBI" id="CHEBI:29108"/>
        <label>1</label>
    </ligand>
</feature>
<dbReference type="InterPro" id="IPR037104">
    <property type="entry name" value="Annexin_sf"/>
</dbReference>
<feature type="binding site" evidence="6">
    <location>
        <position position="313"/>
    </location>
    <ligand>
        <name>Ca(2+)</name>
        <dbReference type="ChEBI" id="CHEBI:29108"/>
        <label>1</label>
    </ligand>
</feature>
<dbReference type="GO" id="GO:0005737">
    <property type="term" value="C:cytoplasm"/>
    <property type="evidence" value="ECO:0007669"/>
    <property type="project" value="TreeGrafter"/>
</dbReference>
<dbReference type="Proteomes" id="UP001054889">
    <property type="component" value="Unassembled WGS sequence"/>
</dbReference>
<feature type="binding site" evidence="6">
    <location>
        <position position="310"/>
    </location>
    <ligand>
        <name>Ca(2+)</name>
        <dbReference type="ChEBI" id="CHEBI:29108"/>
        <label>1</label>
    </ligand>
</feature>
<dbReference type="EMBL" id="BQKI01000020">
    <property type="protein sequence ID" value="GJN11875.1"/>
    <property type="molecule type" value="Genomic_DNA"/>
</dbReference>
<organism evidence="7 8">
    <name type="scientific">Eleusine coracana subsp. coracana</name>
    <dbReference type="NCBI Taxonomy" id="191504"/>
    <lineage>
        <taxon>Eukaryota</taxon>
        <taxon>Viridiplantae</taxon>
        <taxon>Streptophyta</taxon>
        <taxon>Embryophyta</taxon>
        <taxon>Tracheophyta</taxon>
        <taxon>Spermatophyta</taxon>
        <taxon>Magnoliopsida</taxon>
        <taxon>Liliopsida</taxon>
        <taxon>Poales</taxon>
        <taxon>Poaceae</taxon>
        <taxon>PACMAD clade</taxon>
        <taxon>Chloridoideae</taxon>
        <taxon>Cynodonteae</taxon>
        <taxon>Eleusininae</taxon>
        <taxon>Eleusine</taxon>
    </lineage>
</organism>
<evidence type="ECO:0000256" key="5">
    <source>
        <dbReference type="ARBA" id="ARBA00023302"/>
    </source>
</evidence>
<dbReference type="FunFam" id="1.10.220.10:FF:000001">
    <property type="entry name" value="Annexin"/>
    <property type="match status" value="1"/>
</dbReference>
<dbReference type="PROSITE" id="PS51897">
    <property type="entry name" value="ANNEXIN_2"/>
    <property type="match status" value="4"/>
</dbReference>
<name>A0AAV5DPQ1_ELECO</name>
<evidence type="ECO:0000313" key="7">
    <source>
        <dbReference type="EMBL" id="GJN11875.1"/>
    </source>
</evidence>
<evidence type="ECO:0000256" key="3">
    <source>
        <dbReference type="ARBA" id="ARBA00022837"/>
    </source>
</evidence>
<keyword evidence="4" id="KW-0041">Annexin</keyword>
<evidence type="ECO:0000256" key="2">
    <source>
        <dbReference type="ARBA" id="ARBA00022737"/>
    </source>
</evidence>
<dbReference type="PRINTS" id="PR00196">
    <property type="entry name" value="ANNEXIN"/>
</dbReference>
<dbReference type="GO" id="GO:0005544">
    <property type="term" value="F:calcium-dependent phospholipid binding"/>
    <property type="evidence" value="ECO:0007669"/>
    <property type="project" value="UniProtKB-KW"/>
</dbReference>
<dbReference type="AlphaFoldDB" id="A0AAV5DPQ1"/>
<keyword evidence="2" id="KW-0677">Repeat</keyword>
<dbReference type="Pfam" id="PF00191">
    <property type="entry name" value="Annexin"/>
    <property type="match status" value="4"/>
</dbReference>
<sequence length="327" mass="36557">MATFVVPQAVPLPAEDAAALLRAFQGWGTDEQTVITILAHRNASQRKQILLEYEQKYNESLIQRLRSELSGDFEFHQPFSVCLASMQHAMYHWILDPAERQAVIANAATKCIQEDYPVIIEIACTNSSAELLEVKKAYHVLYQRSLEEDVAVHSSGNLRGLLLALVSTYRYEGDIADTRLAESEAKVLHEAIKNGTTDHDELIRIVGTRSKAQLNATFSCFRDEHGTSITKALPHGTDSPGYLRALRTTVRCITDANKYFAKILRNATRESGTDEDSLTRVVVMHAEKNMKDISDAFQKRSSCTLEQAIAKETSGYYRTFLIALLGS</sequence>
<keyword evidence="1 6" id="KW-0479">Metal-binding</keyword>
<feature type="binding site" evidence="6">
    <location>
        <position position="272"/>
    </location>
    <ligand>
        <name>Ca(2+)</name>
        <dbReference type="ChEBI" id="CHEBI:29108"/>
        <label>1</label>
    </ligand>
</feature>
<dbReference type="InterPro" id="IPR018502">
    <property type="entry name" value="Annexin_repeat"/>
</dbReference>
<dbReference type="GO" id="GO:0009409">
    <property type="term" value="P:response to cold"/>
    <property type="evidence" value="ECO:0007669"/>
    <property type="project" value="TreeGrafter"/>
</dbReference>
<keyword evidence="5" id="KW-0111">Calcium/phospholipid-binding</keyword>
<evidence type="ECO:0000256" key="6">
    <source>
        <dbReference type="PIRSR" id="PIRSR609118-1"/>
    </source>
</evidence>
<comment type="caution">
    <text evidence="7">The sequence shown here is derived from an EMBL/GenBank/DDBJ whole genome shotgun (WGS) entry which is preliminary data.</text>
</comment>
<dbReference type="GO" id="GO:0009651">
    <property type="term" value="P:response to salt stress"/>
    <property type="evidence" value="ECO:0007669"/>
    <property type="project" value="TreeGrafter"/>
</dbReference>
<dbReference type="GO" id="GO:0009414">
    <property type="term" value="P:response to water deprivation"/>
    <property type="evidence" value="ECO:0007669"/>
    <property type="project" value="TreeGrafter"/>
</dbReference>
<dbReference type="FunFam" id="1.10.220.10:FF:000006">
    <property type="entry name" value="Annexin"/>
    <property type="match status" value="1"/>
</dbReference>
<feature type="binding site" evidence="6">
    <location>
        <position position="68"/>
    </location>
    <ligand>
        <name>Ca(2+)</name>
        <dbReference type="ChEBI" id="CHEBI:29108"/>
        <label>1</label>
    </ligand>
</feature>
<evidence type="ECO:0000256" key="4">
    <source>
        <dbReference type="ARBA" id="ARBA00023216"/>
    </source>
</evidence>
<feature type="binding site" evidence="6">
    <location>
        <position position="312"/>
    </location>
    <ligand>
        <name>Ca(2+)</name>
        <dbReference type="ChEBI" id="CHEBI:29108"/>
        <label>1</label>
    </ligand>
</feature>
<evidence type="ECO:0000256" key="1">
    <source>
        <dbReference type="ARBA" id="ARBA00022723"/>
    </source>
</evidence>
<dbReference type="GO" id="GO:0009408">
    <property type="term" value="P:response to heat"/>
    <property type="evidence" value="ECO:0007669"/>
    <property type="project" value="TreeGrafter"/>
</dbReference>
<feature type="binding site" evidence="6">
    <location>
        <position position="26"/>
    </location>
    <ligand>
        <name>Ca(2+)</name>
        <dbReference type="ChEBI" id="CHEBI:29108"/>
        <label>1</label>
    </ligand>
</feature>
<keyword evidence="3 6" id="KW-0106">Calcium</keyword>
<accession>A0AAV5DPQ1</accession>
<dbReference type="PANTHER" id="PTHR10502:SF193">
    <property type="entry name" value="ANNEXIN D8"/>
    <property type="match status" value="1"/>
</dbReference>
<dbReference type="PRINTS" id="PR01814">
    <property type="entry name" value="ANNEXINPLANT"/>
</dbReference>
<gene>
    <name evidence="7" type="primary">ga30110</name>
    <name evidence="7" type="ORF">PR202_ga30110</name>
</gene>
<dbReference type="FunFam" id="1.10.220.10:FF:000009">
    <property type="entry name" value="Annexin"/>
    <property type="match status" value="1"/>
</dbReference>
<proteinExistence type="predicted"/>
<dbReference type="FunFam" id="1.10.220.10:FF:000008">
    <property type="entry name" value="Annexin"/>
    <property type="match status" value="1"/>
</dbReference>
<dbReference type="GO" id="GO:0005886">
    <property type="term" value="C:plasma membrane"/>
    <property type="evidence" value="ECO:0007669"/>
    <property type="project" value="TreeGrafter"/>
</dbReference>
<keyword evidence="8" id="KW-1185">Reference proteome</keyword>